<dbReference type="Proteomes" id="UP000298159">
    <property type="component" value="Unassembled WGS sequence"/>
</dbReference>
<evidence type="ECO:0000256" key="1">
    <source>
        <dbReference type="ARBA" id="ARBA00006484"/>
    </source>
</evidence>
<sequence>MSEHTPELTGRRALVTGATSGIGAATARHLAAHGAEVIVVGRDDARGAAVVRRITDAGGTARFVRADVGDPAQITALRQEAGDIDILVNNAGFALWAPTETFPREDLEATWATNVRAPFLLVAAFVPAMLENKNGAIVNIGSIAADLGMSGAAAYSASKAALHALTRAWAAEFGGRGVRVNTVAPGPVRTSMGDPEVVEQIAAAAPLGRVAEPEEIAELVGFLASDRSGYITGATLDVDGGRNAV</sequence>
<dbReference type="InterPro" id="IPR020904">
    <property type="entry name" value="Sc_DH/Rdtase_CS"/>
</dbReference>
<dbReference type="Pfam" id="PF13561">
    <property type="entry name" value="adh_short_C2"/>
    <property type="match status" value="1"/>
</dbReference>
<dbReference type="InterPro" id="IPR057326">
    <property type="entry name" value="KR_dom"/>
</dbReference>
<protein>
    <submittedName>
        <fullName evidence="4">SDR family oxidoreductase</fullName>
    </submittedName>
</protein>
<evidence type="ECO:0000256" key="2">
    <source>
        <dbReference type="ARBA" id="ARBA00023002"/>
    </source>
</evidence>
<comment type="caution">
    <text evidence="4">The sequence shown here is derived from an EMBL/GenBank/DDBJ whole genome shotgun (WGS) entry which is preliminary data.</text>
</comment>
<dbReference type="InterPro" id="IPR002347">
    <property type="entry name" value="SDR_fam"/>
</dbReference>
<dbReference type="FunFam" id="3.40.50.720:FF:000084">
    <property type="entry name" value="Short-chain dehydrogenase reductase"/>
    <property type="match status" value="1"/>
</dbReference>
<dbReference type="GO" id="GO:0016491">
    <property type="term" value="F:oxidoreductase activity"/>
    <property type="evidence" value="ECO:0007669"/>
    <property type="project" value="UniProtKB-KW"/>
</dbReference>
<gene>
    <name evidence="4" type="ORF">E5083_00215</name>
</gene>
<dbReference type="GeneID" id="95446024"/>
<evidence type="ECO:0000313" key="5">
    <source>
        <dbReference type="Proteomes" id="UP000298159"/>
    </source>
</evidence>
<dbReference type="SUPFAM" id="SSF51735">
    <property type="entry name" value="NAD(P)-binding Rossmann-fold domains"/>
    <property type="match status" value="1"/>
</dbReference>
<dbReference type="EMBL" id="SRRT01000001">
    <property type="protein sequence ID" value="TGN81003.1"/>
    <property type="molecule type" value="Genomic_DNA"/>
</dbReference>
<keyword evidence="5" id="KW-1185">Reference proteome</keyword>
<dbReference type="CDD" id="cd05233">
    <property type="entry name" value="SDR_c"/>
    <property type="match status" value="1"/>
</dbReference>
<keyword evidence="2" id="KW-0560">Oxidoreductase</keyword>
<feature type="domain" description="Ketoreductase" evidence="3">
    <location>
        <begin position="11"/>
        <end position="201"/>
    </location>
</feature>
<accession>A0A4Z1DDP9</accession>
<dbReference type="SMART" id="SM00822">
    <property type="entry name" value="PKS_KR"/>
    <property type="match status" value="1"/>
</dbReference>
<dbReference type="PROSITE" id="PS00061">
    <property type="entry name" value="ADH_SHORT"/>
    <property type="match status" value="1"/>
</dbReference>
<evidence type="ECO:0000259" key="3">
    <source>
        <dbReference type="SMART" id="SM00822"/>
    </source>
</evidence>
<dbReference type="PANTHER" id="PTHR43477:SF1">
    <property type="entry name" value="DIHYDROANTICAPSIN 7-DEHYDROGENASE"/>
    <property type="match status" value="1"/>
</dbReference>
<dbReference type="InterPro" id="IPR036291">
    <property type="entry name" value="NAD(P)-bd_dom_sf"/>
</dbReference>
<evidence type="ECO:0000313" key="4">
    <source>
        <dbReference type="EMBL" id="TGN81003.1"/>
    </source>
</evidence>
<dbReference type="PRINTS" id="PR00081">
    <property type="entry name" value="GDHRDH"/>
</dbReference>
<dbReference type="NCBIfam" id="NF005559">
    <property type="entry name" value="PRK07231.1"/>
    <property type="match status" value="1"/>
</dbReference>
<dbReference type="Gene3D" id="3.40.50.720">
    <property type="entry name" value="NAD(P)-binding Rossmann-like Domain"/>
    <property type="match status" value="1"/>
</dbReference>
<dbReference type="RefSeq" id="WP_135783587.1">
    <property type="nucleotide sequence ID" value="NZ_SRRT01000001.1"/>
</dbReference>
<reference evidence="4 5" key="1">
    <citation type="submission" date="2019-04" db="EMBL/GenBank/DDBJ databases">
        <title>Streptomyces sp. nov. Bv016 isolated from bark of Buahinia variegata.</title>
        <authorList>
            <person name="Kanchanasin P."/>
            <person name="Tanasupawat S."/>
            <person name="Yuki M."/>
            <person name="Kudo T."/>
        </authorList>
    </citation>
    <scope>NUCLEOTIDE SEQUENCE [LARGE SCALE GENOMIC DNA]</scope>
    <source>
        <strain evidence="4 5">Bv016</strain>
    </source>
</reference>
<name>A0A4Z1DDP9_9ACTN</name>
<dbReference type="PANTHER" id="PTHR43477">
    <property type="entry name" value="DIHYDROANTICAPSIN 7-DEHYDROGENASE"/>
    <property type="match status" value="1"/>
</dbReference>
<dbReference type="InterPro" id="IPR051122">
    <property type="entry name" value="SDR_DHRS6-like"/>
</dbReference>
<comment type="similarity">
    <text evidence="1">Belongs to the short-chain dehydrogenases/reductases (SDR) family.</text>
</comment>
<dbReference type="AlphaFoldDB" id="A0A4Z1DDP9"/>
<proteinExistence type="inferred from homology"/>
<dbReference type="PRINTS" id="PR00080">
    <property type="entry name" value="SDRFAMILY"/>
</dbReference>
<organism evidence="4 5">
    <name type="scientific">Streptomyces bauhiniae</name>
    <dbReference type="NCBI Taxonomy" id="2340725"/>
    <lineage>
        <taxon>Bacteria</taxon>
        <taxon>Bacillati</taxon>
        <taxon>Actinomycetota</taxon>
        <taxon>Actinomycetes</taxon>
        <taxon>Kitasatosporales</taxon>
        <taxon>Streptomycetaceae</taxon>
        <taxon>Streptomyces</taxon>
    </lineage>
</organism>